<dbReference type="GO" id="GO:0005634">
    <property type="term" value="C:nucleus"/>
    <property type="evidence" value="ECO:0007669"/>
    <property type="project" value="UniProtKB-SubCell"/>
</dbReference>
<evidence type="ECO:0000256" key="6">
    <source>
        <dbReference type="ARBA" id="ARBA00023242"/>
    </source>
</evidence>
<feature type="domain" description="NFACT protein C-terminal" evidence="11">
    <location>
        <begin position="994"/>
        <end position="1032"/>
    </location>
</feature>
<feature type="region of interest" description="Disordered" evidence="8">
    <location>
        <begin position="746"/>
        <end position="978"/>
    </location>
</feature>
<feature type="compositionally biased region" description="Acidic residues" evidence="8">
    <location>
        <begin position="1257"/>
        <end position="1269"/>
    </location>
</feature>
<accession>A0A1Q9DYU0</accession>
<feature type="compositionally biased region" description="Basic and acidic residues" evidence="8">
    <location>
        <begin position="818"/>
        <end position="834"/>
    </location>
</feature>
<feature type="region of interest" description="Disordered" evidence="8">
    <location>
        <begin position="312"/>
        <end position="355"/>
    </location>
</feature>
<feature type="region of interest" description="Disordered" evidence="8">
    <location>
        <begin position="1481"/>
        <end position="1515"/>
    </location>
</feature>
<dbReference type="GO" id="GO:0043023">
    <property type="term" value="F:ribosomal large subunit binding"/>
    <property type="evidence" value="ECO:0007669"/>
    <property type="project" value="TreeGrafter"/>
</dbReference>
<keyword evidence="9" id="KW-1133">Transmembrane helix</keyword>
<feature type="transmembrane region" description="Helical" evidence="9">
    <location>
        <begin position="1008"/>
        <end position="1027"/>
    </location>
</feature>
<evidence type="ECO:0000256" key="8">
    <source>
        <dbReference type="SAM" id="MobiDB-lite"/>
    </source>
</evidence>
<feature type="compositionally biased region" description="Basic residues" evidence="8">
    <location>
        <begin position="1506"/>
        <end position="1515"/>
    </location>
</feature>
<keyword evidence="9" id="KW-0472">Membrane</keyword>
<feature type="compositionally biased region" description="Polar residues" evidence="8">
    <location>
        <begin position="946"/>
        <end position="958"/>
    </location>
</feature>
<dbReference type="OrthoDB" id="207084at2759"/>
<comment type="subcellular location">
    <subcellularLocation>
        <location evidence="2">Cytoplasm</location>
    </subcellularLocation>
    <subcellularLocation>
        <location evidence="1">Nucleus</location>
    </subcellularLocation>
</comment>
<evidence type="ECO:0000313" key="12">
    <source>
        <dbReference type="EMBL" id="OLQ00346.1"/>
    </source>
</evidence>
<feature type="region of interest" description="Disordered" evidence="8">
    <location>
        <begin position="554"/>
        <end position="580"/>
    </location>
</feature>
<evidence type="ECO:0000256" key="7">
    <source>
        <dbReference type="SAM" id="Coils"/>
    </source>
</evidence>
<feature type="compositionally biased region" description="Basic and acidic residues" evidence="8">
    <location>
        <begin position="863"/>
        <end position="873"/>
    </location>
</feature>
<comment type="similarity">
    <text evidence="3">Belongs to the NEMF family.</text>
</comment>
<dbReference type="Pfam" id="PF11923">
    <property type="entry name" value="NFACT-C"/>
    <property type="match status" value="1"/>
</dbReference>
<feature type="compositionally biased region" description="Basic and acidic residues" evidence="8">
    <location>
        <begin position="960"/>
        <end position="978"/>
    </location>
</feature>
<evidence type="ECO:0000256" key="5">
    <source>
        <dbReference type="ARBA" id="ARBA00023054"/>
    </source>
</evidence>
<feature type="transmembrane region" description="Helical" evidence="9">
    <location>
        <begin position="1163"/>
        <end position="1185"/>
    </location>
</feature>
<keyword evidence="4" id="KW-0963">Cytoplasm</keyword>
<dbReference type="GO" id="GO:0072344">
    <property type="term" value="P:rescue of stalled ribosome"/>
    <property type="evidence" value="ECO:0007669"/>
    <property type="project" value="TreeGrafter"/>
</dbReference>
<evidence type="ECO:0000256" key="9">
    <source>
        <dbReference type="SAM" id="Phobius"/>
    </source>
</evidence>
<reference evidence="12 13" key="1">
    <citation type="submission" date="2016-02" db="EMBL/GenBank/DDBJ databases">
        <title>Genome analysis of coral dinoflagellate symbionts highlights evolutionary adaptations to a symbiotic lifestyle.</title>
        <authorList>
            <person name="Aranda M."/>
            <person name="Li Y."/>
            <person name="Liew Y.J."/>
            <person name="Baumgarten S."/>
            <person name="Simakov O."/>
            <person name="Wilson M."/>
            <person name="Piel J."/>
            <person name="Ashoor H."/>
            <person name="Bougouffa S."/>
            <person name="Bajic V.B."/>
            <person name="Ryu T."/>
            <person name="Ravasi T."/>
            <person name="Bayer T."/>
            <person name="Micklem G."/>
            <person name="Kim H."/>
            <person name="Bhak J."/>
            <person name="Lajeunesse T.C."/>
            <person name="Voolstra C.R."/>
        </authorList>
    </citation>
    <scope>NUCLEOTIDE SEQUENCE [LARGE SCALE GENOMIC DNA]</scope>
    <source>
        <strain evidence="12 13">CCMP2467</strain>
    </source>
</reference>
<evidence type="ECO:0000259" key="11">
    <source>
        <dbReference type="Pfam" id="PF11923"/>
    </source>
</evidence>
<dbReference type="FunFam" id="2.30.310.10:FF:000001">
    <property type="entry name" value="Nuclear export mediator factor Nemf"/>
    <property type="match status" value="1"/>
</dbReference>
<dbReference type="GO" id="GO:0005737">
    <property type="term" value="C:cytoplasm"/>
    <property type="evidence" value="ECO:0007669"/>
    <property type="project" value="UniProtKB-SubCell"/>
</dbReference>
<keyword evidence="9" id="KW-0812">Transmembrane</keyword>
<feature type="transmembrane region" description="Helical" evidence="9">
    <location>
        <begin position="1221"/>
        <end position="1242"/>
    </location>
</feature>
<dbReference type="InterPro" id="IPR021846">
    <property type="entry name" value="NFACT-C"/>
</dbReference>
<organism evidence="12 13">
    <name type="scientific">Symbiodinium microadriaticum</name>
    <name type="common">Dinoflagellate</name>
    <name type="synonym">Zooxanthella microadriatica</name>
    <dbReference type="NCBI Taxonomy" id="2951"/>
    <lineage>
        <taxon>Eukaryota</taxon>
        <taxon>Sar</taxon>
        <taxon>Alveolata</taxon>
        <taxon>Dinophyceae</taxon>
        <taxon>Suessiales</taxon>
        <taxon>Symbiodiniaceae</taxon>
        <taxon>Symbiodinium</taxon>
    </lineage>
</organism>
<feature type="compositionally biased region" description="Basic and acidic residues" evidence="8">
    <location>
        <begin position="1272"/>
        <end position="1281"/>
    </location>
</feature>
<dbReference type="EMBL" id="LSRX01000331">
    <property type="protein sequence ID" value="OLQ00346.1"/>
    <property type="molecule type" value="Genomic_DNA"/>
</dbReference>
<dbReference type="GO" id="GO:0000049">
    <property type="term" value="F:tRNA binding"/>
    <property type="evidence" value="ECO:0007669"/>
    <property type="project" value="TreeGrafter"/>
</dbReference>
<keyword evidence="13" id="KW-1185">Reference proteome</keyword>
<proteinExistence type="inferred from homology"/>
<feature type="transmembrane region" description="Helical" evidence="9">
    <location>
        <begin position="1048"/>
        <end position="1071"/>
    </location>
</feature>
<dbReference type="Proteomes" id="UP000186817">
    <property type="component" value="Unassembled WGS sequence"/>
</dbReference>
<comment type="caution">
    <text evidence="12">The sequence shown here is derived from an EMBL/GenBank/DDBJ whole genome shotgun (WGS) entry which is preliminary data.</text>
</comment>
<evidence type="ECO:0000313" key="13">
    <source>
        <dbReference type="Proteomes" id="UP000186817"/>
    </source>
</evidence>
<evidence type="ECO:0000256" key="2">
    <source>
        <dbReference type="ARBA" id="ARBA00004496"/>
    </source>
</evidence>
<evidence type="ECO:0000256" key="4">
    <source>
        <dbReference type="ARBA" id="ARBA00022490"/>
    </source>
</evidence>
<dbReference type="PANTHER" id="PTHR15239">
    <property type="entry name" value="NUCLEAR EXPORT MEDIATOR FACTOR NEMF"/>
    <property type="match status" value="1"/>
</dbReference>
<keyword evidence="6" id="KW-0539">Nucleus</keyword>
<dbReference type="Pfam" id="PF05833">
    <property type="entry name" value="NFACT_N"/>
    <property type="match status" value="1"/>
</dbReference>
<dbReference type="InterPro" id="IPR051608">
    <property type="entry name" value="RQC_Subunit_NEMF"/>
</dbReference>
<feature type="coiled-coil region" evidence="7">
    <location>
        <begin position="428"/>
        <end position="462"/>
    </location>
</feature>
<feature type="transmembrane region" description="Helical" evidence="9">
    <location>
        <begin position="1123"/>
        <end position="1143"/>
    </location>
</feature>
<keyword evidence="5 7" id="KW-0175">Coiled coil</keyword>
<evidence type="ECO:0000256" key="3">
    <source>
        <dbReference type="ARBA" id="ARBA00008318"/>
    </source>
</evidence>
<dbReference type="PANTHER" id="PTHR15239:SF6">
    <property type="entry name" value="RIBOSOME QUALITY CONTROL COMPLEX SUBUNIT NEMF"/>
    <property type="match status" value="1"/>
</dbReference>
<sequence>MVKTRFSSVDVRAMVNSIRPSAVGCKLANIYDINSKVYLLKLRRKGFRCLLLLESGVRFHLTEYQRDKSSIPSNYTMKLRKHLRNKRLTNVSQLGADRAVDFQFGRGETSFHLILEIYVTGNLILTDSEYQILALLRVHSDQETKVAMRQTYPVDKAMGLLKVPLADFSDEIEDILDLASARAENQEVRELEMDDEKAAKDKKKGVESAFAKKSKKRVQHSAMPVVMLLHKLAPFADPALCASCVAKVSAANGKPVQNAFKITVDDMSFEELVELEQSSAEMLLDTLRSVSRPDDLGGGSMPVLAVAEAADDDVNDAEDEEDEADLPPAPQDEAQAQPGPETGIKRGAPPEADAPVVPGWILRKKVHTPPAEATWANEEFSPLEPPQPEEADAVLSFPSFHRCVDEFFTQLEENKAVEQKAQHAQSVMARVDRIRADQGRRLQELEAEQEASERKASLIERNVELVDRALQMINAMLASQVDWGELWREVKRQQRLGHPIAEHIHSMNLEQNEFKILLADIDEEQGEDEGTDDKPMEVVALNLNLSAHANVARLHSKRKETRDKTSRTQTHAEAAIKSAERKAHQDLQKFDLKQTIRRVRQTWWFEKYIWFVSSENYLVVAGHDAVQTEQLFLKHLGENDAFIQADVAGARTCFVRNPEGGEVPPATLREAGTLALCHSTAWDKQIVISAWWVPITQVTRGKAPDEDHHCVDDFYVTGRRQFMPPLHLEMGMTLLFQVSETCAQRHKGERKSRYLEAMANKPKAAEEEMEEVEADSDHELAASEEEEEAEQAGLEDDQENHQDNEDDKDKTEDEEDSREVAASRSQADDTEKSRGKMRISRAERRRQRKDSAEEDQVEPVEPEVSKKSADPKSKGPSTEQLPRGQKSKAKKMKEKYADQDEDERELRLALLGSRKIKRAGGDPAKESSILASGGTGGTEAGGEAVQASTGTTGEQNAAQPKKEANERKPPRRPPNRDEVLKVGCDAERADSPPQLDLLTGQPQPEDEVLYAMPMVAPYCALGGPYNLRVKLTTMPLGRACLRGFHFRYFHIYLIFMVVGAGCGWLLINALFNAMANKPVLTKEGKTFGQFSINQGVVGLVTGLLYFIWNFLYPECLSLRAQQITITLLLALNATFCMLLAMFWQSDAPEYTFFMFSDIVAQLMGNATIFLLFPLIATYYAGWLVAPVRAGTDLSSLFATMIAQAQNPHPGSGKLRFSVSTLFGVYSTFSVLGLLAWACILYFGTGLRYTMDQEDGSVELSDSESEDSSEEMCSTHESEGDGDARVCSVADKRRAFDGLYVPRKLLLPILFATLSQISQWGLALSLGQTGAMSVDPLACDGKVGKETYRWALTASQVMVPLGSVMSSVMPSPRPVFYVLAVAQLMAGTPSGQSLYVGCFALTAGLEGYLLTMAFRYIGDAVDIPGKRPGNQKKGQAVRHCLKIFAEQTERRAWKLLVQAIPENEATQLMCGSCKMSMPGLQKLQQQLRKEKRKENKEVDKQLGQAKAKVKQKAPKK</sequence>
<dbReference type="Pfam" id="PF05670">
    <property type="entry name" value="NFACT-R_1"/>
    <property type="match status" value="1"/>
</dbReference>
<feature type="compositionally biased region" description="Basic and acidic residues" evidence="8">
    <location>
        <begin position="799"/>
        <end position="811"/>
    </location>
</feature>
<dbReference type="Gene3D" id="2.30.310.10">
    <property type="entry name" value="ibrinogen binding protein from staphylococcus aureus domain"/>
    <property type="match status" value="1"/>
</dbReference>
<dbReference type="InterPro" id="IPR008532">
    <property type="entry name" value="NFACT_RNA-bd"/>
</dbReference>
<dbReference type="GO" id="GO:1990116">
    <property type="term" value="P:ribosome-associated ubiquitin-dependent protein catabolic process"/>
    <property type="evidence" value="ECO:0007669"/>
    <property type="project" value="TreeGrafter"/>
</dbReference>
<feature type="compositionally biased region" description="Acidic residues" evidence="8">
    <location>
        <begin position="852"/>
        <end position="861"/>
    </location>
</feature>
<gene>
    <name evidence="12" type="primary">Nemf</name>
    <name evidence="12" type="ORF">AK812_SmicGene17003</name>
</gene>
<feature type="compositionally biased region" description="Acidic residues" evidence="8">
    <location>
        <begin position="312"/>
        <end position="325"/>
    </location>
</feature>
<feature type="domain" description="NFACT RNA-binding" evidence="10">
    <location>
        <begin position="607"/>
        <end position="702"/>
    </location>
</feature>
<feature type="compositionally biased region" description="Acidic residues" evidence="8">
    <location>
        <begin position="782"/>
        <end position="798"/>
    </location>
</feature>
<evidence type="ECO:0000259" key="10">
    <source>
        <dbReference type="Pfam" id="PF05670"/>
    </source>
</evidence>
<feature type="transmembrane region" description="Helical" evidence="9">
    <location>
        <begin position="1091"/>
        <end position="1111"/>
    </location>
</feature>
<feature type="region of interest" description="Disordered" evidence="8">
    <location>
        <begin position="1257"/>
        <end position="1281"/>
    </location>
</feature>
<protein>
    <submittedName>
        <fullName evidence="12">Nuclear export mediator factor Nemf</fullName>
    </submittedName>
</protein>
<dbReference type="GO" id="GO:1990112">
    <property type="term" value="C:RQC complex"/>
    <property type="evidence" value="ECO:0007669"/>
    <property type="project" value="TreeGrafter"/>
</dbReference>
<feature type="compositionally biased region" description="Basic residues" evidence="8">
    <location>
        <begin position="835"/>
        <end position="848"/>
    </location>
</feature>
<name>A0A1Q9DYU0_SYMMI</name>
<evidence type="ECO:0000256" key="1">
    <source>
        <dbReference type="ARBA" id="ARBA00004123"/>
    </source>
</evidence>